<feature type="compositionally biased region" description="Polar residues" evidence="1">
    <location>
        <begin position="589"/>
        <end position="605"/>
    </location>
</feature>
<feature type="compositionally biased region" description="Pro residues" evidence="1">
    <location>
        <begin position="523"/>
        <end position="535"/>
    </location>
</feature>
<feature type="compositionally biased region" description="Low complexity" evidence="1">
    <location>
        <begin position="403"/>
        <end position="415"/>
    </location>
</feature>
<dbReference type="PANTHER" id="PTHR13270">
    <property type="entry name" value="PROTEIN C20ORF116-RELATED"/>
    <property type="match status" value="1"/>
</dbReference>
<dbReference type="PANTHER" id="PTHR13270:SF14">
    <property type="entry name" value="SEX DETERMINATION AND DOSAGE COMPENSATION PROTEIN SDC-2"/>
    <property type="match status" value="1"/>
</dbReference>
<feature type="compositionally biased region" description="Low complexity" evidence="1">
    <location>
        <begin position="252"/>
        <end position="263"/>
    </location>
</feature>
<evidence type="ECO:0000256" key="1">
    <source>
        <dbReference type="SAM" id="MobiDB-lite"/>
    </source>
</evidence>
<keyword evidence="3" id="KW-1185">Reference proteome</keyword>
<organism evidence="2 3">
    <name type="scientific">Linnemannia elongata AG-77</name>
    <dbReference type="NCBI Taxonomy" id="1314771"/>
    <lineage>
        <taxon>Eukaryota</taxon>
        <taxon>Fungi</taxon>
        <taxon>Fungi incertae sedis</taxon>
        <taxon>Mucoromycota</taxon>
        <taxon>Mortierellomycotina</taxon>
        <taxon>Mortierellomycetes</taxon>
        <taxon>Mortierellales</taxon>
        <taxon>Mortierellaceae</taxon>
        <taxon>Linnemannia</taxon>
    </lineage>
</organism>
<feature type="compositionally biased region" description="Low complexity" evidence="1">
    <location>
        <begin position="491"/>
        <end position="500"/>
    </location>
</feature>
<feature type="compositionally biased region" description="Low complexity" evidence="1">
    <location>
        <begin position="21"/>
        <end position="63"/>
    </location>
</feature>
<evidence type="ECO:0000313" key="3">
    <source>
        <dbReference type="Proteomes" id="UP000078512"/>
    </source>
</evidence>
<feature type="compositionally biased region" description="Basic and acidic residues" evidence="1">
    <location>
        <begin position="720"/>
        <end position="731"/>
    </location>
</feature>
<feature type="region of interest" description="Disordered" evidence="1">
    <location>
        <begin position="347"/>
        <end position="803"/>
    </location>
</feature>
<feature type="compositionally biased region" description="Polar residues" evidence="1">
    <location>
        <begin position="357"/>
        <end position="368"/>
    </location>
</feature>
<feature type="compositionally biased region" description="Low complexity" evidence="1">
    <location>
        <begin position="786"/>
        <end position="801"/>
    </location>
</feature>
<feature type="compositionally biased region" description="Basic and acidic residues" evidence="1">
    <location>
        <begin position="770"/>
        <end position="781"/>
    </location>
</feature>
<feature type="region of interest" description="Disordered" evidence="1">
    <location>
        <begin position="187"/>
        <end position="219"/>
    </location>
</feature>
<gene>
    <name evidence="2" type="ORF">K457DRAFT_134353</name>
</gene>
<dbReference type="Proteomes" id="UP000078512">
    <property type="component" value="Unassembled WGS sequence"/>
</dbReference>
<feature type="region of interest" description="Disordered" evidence="1">
    <location>
        <begin position="1037"/>
        <end position="1068"/>
    </location>
</feature>
<feature type="compositionally biased region" description="Low complexity" evidence="1">
    <location>
        <begin position="692"/>
        <end position="719"/>
    </location>
</feature>
<feature type="region of interest" description="Disordered" evidence="1">
    <location>
        <begin position="247"/>
        <end position="329"/>
    </location>
</feature>
<sequence>MTTRLPSETIRSSVRRPQRFPPQLQQPQQPQPHQQQQQQHNHVNHQYQQQQQQQQPQSTVHLQQPYQHQSFLFDADFDLVGPLGAGFSAGSSAGNNSTNTSDHSNISSNNNNVGRGHSGSTNAKSSVAKSTPLTPAKPDRAESKFDPIASMPGHNISSILAASDDPLMTTDADSKPFFVDFGNTDRFKKSSSSTIAREPRKAVVTPLQTPQPQESSSLGMLDDIFQPTLGFSTTPSRPIAKATLVRERQIPQHKQQQQQQQQQQPPPPPPPSQRQTHTHQQLLQQQQHHDSSLDFFSSLDSISPTRSTSSSSRTSPSGSFAHLGSNAPLPSFPSIPADYSAFGRNTTVRKTTPARKLSQSSNTPSSTIKDPGSPLETVSSSSSPLSALADVFVSNKGSEPRPSSSLTTSTTSFTSSRKKSDAAVPISASVTSSKSSTSTLASSAVSSAGQATSKSLSRSTSSNNMSSTASSPSESPSLAPLTAPAKPAPKMPARILNLPQHPTPTPLPTQNTSGRVDSIVAPQRPPQQPPQPQPSQPQQSFLPPPPPPPLQQQQNLQQQLQQAQAQRQEQQQEQQQQSTYHSLPREFQPQEQQPTSRSSVSISMPQSPPLPAVGSRHVSRQDTNHSPPAPPFVPPPVQAPSQFPSSPWDDDDDDFYQAAIPPPPVVIPTAKAASRKVVEPVVQAPPKQASPLKQTMTEPQQQQQELQQKPPLQQQQTKQSKQDYQKQDHPKLKQPSHQPPQPQPEPQSQPKQEQPQAPVQTRKQTPKPLAPEHDKALDAKHGHGTSSAPPLSPSALSPDSLFMARYPPPPPSILYSDDQITVSSLHLTIHSFYFPLNTPVTIPLLTITEMDTLPTEGQNGGGNGGGSSGGGVASWLKYKNWGVSTALTDIWWARDYKPSGNAVTGAGASSRSADKENTPPLVYVVVRVEGEWLRKGFGVQQEQGVKVLKDAWKNVKENERGLRPLRPATVGMDEDDDGLMIEKPAGGQSLSNQSGGRIAAGGLNAGGDSGSEKRRWLNYQNTWTAYPFADDSPQFLAQQQRRGATSKAPRYHQQQTSLRPKPTGAGGGHMYLGPEESCGDEPLFIDNDLNIHEEI</sequence>
<feature type="region of interest" description="Disordered" evidence="1">
    <location>
        <begin position="91"/>
        <end position="151"/>
    </location>
</feature>
<feature type="compositionally biased region" description="Low complexity" evidence="1">
    <location>
        <begin position="91"/>
        <end position="112"/>
    </location>
</feature>
<accession>A0A197KBI0</accession>
<feature type="compositionally biased region" description="Polar residues" evidence="1">
    <location>
        <begin position="1"/>
        <end position="12"/>
    </location>
</feature>
<feature type="compositionally biased region" description="Low complexity" evidence="1">
    <location>
        <begin position="273"/>
        <end position="286"/>
    </location>
</feature>
<reference evidence="2 3" key="1">
    <citation type="submission" date="2016-05" db="EMBL/GenBank/DDBJ databases">
        <title>Genome sequencing reveals origins of a unique bacterial endosymbiosis in the earliest lineages of terrestrial Fungi.</title>
        <authorList>
            <consortium name="DOE Joint Genome Institute"/>
            <person name="Uehling J."/>
            <person name="Gryganskyi A."/>
            <person name="Hameed K."/>
            <person name="Tschaplinski T."/>
            <person name="Misztal P."/>
            <person name="Wu S."/>
            <person name="Desiro A."/>
            <person name="Vande Pol N."/>
            <person name="Du Z.-Y."/>
            <person name="Zienkiewicz A."/>
            <person name="Zienkiewicz K."/>
            <person name="Morin E."/>
            <person name="Tisserant E."/>
            <person name="Splivallo R."/>
            <person name="Hainaut M."/>
            <person name="Henrissat B."/>
            <person name="Ohm R."/>
            <person name="Kuo A."/>
            <person name="Yan J."/>
            <person name="Lipzen A."/>
            <person name="Nolan M."/>
            <person name="Labutti K."/>
            <person name="Barry K."/>
            <person name="Goldstein A."/>
            <person name="Labbe J."/>
            <person name="Schadt C."/>
            <person name="Tuskan G."/>
            <person name="Grigoriev I."/>
            <person name="Martin F."/>
            <person name="Vilgalys R."/>
            <person name="Bonito G."/>
        </authorList>
    </citation>
    <scope>NUCLEOTIDE SEQUENCE [LARGE SCALE GENOMIC DNA]</scope>
    <source>
        <strain evidence="2 3">AG-77</strain>
    </source>
</reference>
<feature type="compositionally biased region" description="Pro residues" evidence="1">
    <location>
        <begin position="627"/>
        <end position="638"/>
    </location>
</feature>
<feature type="compositionally biased region" description="Low complexity" evidence="1">
    <location>
        <begin position="293"/>
        <end position="319"/>
    </location>
</feature>
<feature type="compositionally biased region" description="Low complexity" evidence="1">
    <location>
        <begin position="371"/>
        <end position="388"/>
    </location>
</feature>
<feature type="compositionally biased region" description="Polar residues" evidence="1">
    <location>
        <begin position="206"/>
        <end position="218"/>
    </location>
</feature>
<protein>
    <submittedName>
        <fullName evidence="2">Uncharacterized protein</fullName>
    </submittedName>
</protein>
<feature type="compositionally biased region" description="Low complexity" evidence="1">
    <location>
        <begin position="427"/>
        <end position="485"/>
    </location>
</feature>
<dbReference type="EMBL" id="KV442019">
    <property type="protein sequence ID" value="OAQ34041.1"/>
    <property type="molecule type" value="Genomic_DNA"/>
</dbReference>
<dbReference type="AlphaFoldDB" id="A0A197KBI0"/>
<feature type="compositionally biased region" description="Pro residues" evidence="1">
    <location>
        <begin position="737"/>
        <end position="747"/>
    </location>
</feature>
<dbReference type="OrthoDB" id="2321699at2759"/>
<proteinExistence type="predicted"/>
<name>A0A197KBI0_9FUNG</name>
<feature type="compositionally biased region" description="Low complexity" evidence="1">
    <location>
        <begin position="551"/>
        <end position="577"/>
    </location>
</feature>
<feature type="compositionally biased region" description="Polar residues" evidence="1">
    <location>
        <begin position="118"/>
        <end position="133"/>
    </location>
</feature>
<feature type="region of interest" description="Disordered" evidence="1">
    <location>
        <begin position="1"/>
        <end position="63"/>
    </location>
</feature>
<evidence type="ECO:0000313" key="2">
    <source>
        <dbReference type="EMBL" id="OAQ34041.1"/>
    </source>
</evidence>